<feature type="coiled-coil region" evidence="2">
    <location>
        <begin position="595"/>
        <end position="622"/>
    </location>
</feature>
<feature type="region of interest" description="Disordered" evidence="3">
    <location>
        <begin position="199"/>
        <end position="246"/>
    </location>
</feature>
<proteinExistence type="predicted"/>
<dbReference type="PROSITE" id="PS00018">
    <property type="entry name" value="EF_HAND_1"/>
    <property type="match status" value="1"/>
</dbReference>
<evidence type="ECO:0000256" key="3">
    <source>
        <dbReference type="SAM" id="MobiDB-lite"/>
    </source>
</evidence>
<dbReference type="EMBL" id="FN648562">
    <property type="protein sequence ID" value="CBN79684.1"/>
    <property type="molecule type" value="Genomic_DNA"/>
</dbReference>
<evidence type="ECO:0000313" key="6">
    <source>
        <dbReference type="Proteomes" id="UP000002630"/>
    </source>
</evidence>
<dbReference type="AlphaFoldDB" id="D8LLI2"/>
<evidence type="ECO:0000313" key="5">
    <source>
        <dbReference type="EMBL" id="CBN79684.1"/>
    </source>
</evidence>
<dbReference type="eggNOG" id="ENOG502SSFT">
    <property type="taxonomic scope" value="Eukaryota"/>
</dbReference>
<feature type="domain" description="EF-hand" evidence="4">
    <location>
        <begin position="271"/>
        <end position="306"/>
    </location>
</feature>
<evidence type="ECO:0000259" key="4">
    <source>
        <dbReference type="PROSITE" id="PS50222"/>
    </source>
</evidence>
<dbReference type="GO" id="GO:0005509">
    <property type="term" value="F:calcium ion binding"/>
    <property type="evidence" value="ECO:0007669"/>
    <property type="project" value="InterPro"/>
</dbReference>
<feature type="region of interest" description="Disordered" evidence="3">
    <location>
        <begin position="472"/>
        <end position="540"/>
    </location>
</feature>
<dbReference type="PANTHER" id="PTHR20875">
    <property type="entry name" value="EF-HAND CALCIUM-BINDING DOMAIN-CONTAINING PROTEIN 6-RELATED"/>
    <property type="match status" value="1"/>
</dbReference>
<gene>
    <name evidence="5" type="ORF">Esi_0368_0004</name>
</gene>
<keyword evidence="6" id="KW-1185">Reference proteome</keyword>
<dbReference type="InterPro" id="IPR002048">
    <property type="entry name" value="EF_hand_dom"/>
</dbReference>
<organism evidence="5 6">
    <name type="scientific">Ectocarpus siliculosus</name>
    <name type="common">Brown alga</name>
    <name type="synonym">Conferva siliculosa</name>
    <dbReference type="NCBI Taxonomy" id="2880"/>
    <lineage>
        <taxon>Eukaryota</taxon>
        <taxon>Sar</taxon>
        <taxon>Stramenopiles</taxon>
        <taxon>Ochrophyta</taxon>
        <taxon>PX clade</taxon>
        <taxon>Phaeophyceae</taxon>
        <taxon>Ectocarpales</taxon>
        <taxon>Ectocarpaceae</taxon>
        <taxon>Ectocarpus</taxon>
    </lineage>
</organism>
<dbReference type="InterPro" id="IPR052603">
    <property type="entry name" value="EFCB6"/>
</dbReference>
<feature type="region of interest" description="Disordered" evidence="3">
    <location>
        <begin position="628"/>
        <end position="648"/>
    </location>
</feature>
<dbReference type="InParanoid" id="D8LLI2"/>
<evidence type="ECO:0000256" key="1">
    <source>
        <dbReference type="ARBA" id="ARBA00022837"/>
    </source>
</evidence>
<dbReference type="PROSITE" id="PS50222">
    <property type="entry name" value="EF_HAND_2"/>
    <property type="match status" value="1"/>
</dbReference>
<dbReference type="Proteomes" id="UP000002630">
    <property type="component" value="Linkage Group LG21"/>
</dbReference>
<reference evidence="5 6" key="1">
    <citation type="journal article" date="2010" name="Nature">
        <title>The Ectocarpus genome and the independent evolution of multicellularity in brown algae.</title>
        <authorList>
            <person name="Cock J.M."/>
            <person name="Sterck L."/>
            <person name="Rouze P."/>
            <person name="Scornet D."/>
            <person name="Allen A.E."/>
            <person name="Amoutzias G."/>
            <person name="Anthouard V."/>
            <person name="Artiguenave F."/>
            <person name="Aury J.M."/>
            <person name="Badger J.H."/>
            <person name="Beszteri B."/>
            <person name="Billiau K."/>
            <person name="Bonnet E."/>
            <person name="Bothwell J.H."/>
            <person name="Bowler C."/>
            <person name="Boyen C."/>
            <person name="Brownlee C."/>
            <person name="Carrano C.J."/>
            <person name="Charrier B."/>
            <person name="Cho G.Y."/>
            <person name="Coelho S.M."/>
            <person name="Collen J."/>
            <person name="Corre E."/>
            <person name="Da Silva C."/>
            <person name="Delage L."/>
            <person name="Delaroque N."/>
            <person name="Dittami S.M."/>
            <person name="Doulbeau S."/>
            <person name="Elias M."/>
            <person name="Farnham G."/>
            <person name="Gachon C.M."/>
            <person name="Gschloessl B."/>
            <person name="Heesch S."/>
            <person name="Jabbari K."/>
            <person name="Jubin C."/>
            <person name="Kawai H."/>
            <person name="Kimura K."/>
            <person name="Kloareg B."/>
            <person name="Kupper F.C."/>
            <person name="Lang D."/>
            <person name="Le Bail A."/>
            <person name="Leblanc C."/>
            <person name="Lerouge P."/>
            <person name="Lohr M."/>
            <person name="Lopez P.J."/>
            <person name="Martens C."/>
            <person name="Maumus F."/>
            <person name="Michel G."/>
            <person name="Miranda-Saavedra D."/>
            <person name="Morales J."/>
            <person name="Moreau H."/>
            <person name="Motomura T."/>
            <person name="Nagasato C."/>
            <person name="Napoli C.A."/>
            <person name="Nelson D.R."/>
            <person name="Nyvall-Collen P."/>
            <person name="Peters A.F."/>
            <person name="Pommier C."/>
            <person name="Potin P."/>
            <person name="Poulain J."/>
            <person name="Quesneville H."/>
            <person name="Read B."/>
            <person name="Rensing S.A."/>
            <person name="Ritter A."/>
            <person name="Rousvoal S."/>
            <person name="Samanta M."/>
            <person name="Samson G."/>
            <person name="Schroeder D.C."/>
            <person name="Segurens B."/>
            <person name="Strittmatter M."/>
            <person name="Tonon T."/>
            <person name="Tregear J.W."/>
            <person name="Valentin K."/>
            <person name="von Dassow P."/>
            <person name="Yamagishi T."/>
            <person name="Van de Peer Y."/>
            <person name="Wincker P."/>
        </authorList>
    </citation>
    <scope>NUCLEOTIDE SEQUENCE [LARGE SCALE GENOMIC DNA]</scope>
    <source>
        <strain evidence="6">Ec32 / CCAP1310/4</strain>
    </source>
</reference>
<protein>
    <recommendedName>
        <fullName evidence="4">EF-hand domain-containing protein</fullName>
    </recommendedName>
</protein>
<accession>D8LLI2</accession>
<dbReference type="PANTHER" id="PTHR20875:SF0">
    <property type="entry name" value="GH12158P"/>
    <property type="match status" value="1"/>
</dbReference>
<feature type="compositionally biased region" description="Gly residues" evidence="3">
    <location>
        <begin position="578"/>
        <end position="592"/>
    </location>
</feature>
<evidence type="ECO:0000256" key="2">
    <source>
        <dbReference type="SAM" id="Coils"/>
    </source>
</evidence>
<keyword evidence="1" id="KW-0106">Calcium</keyword>
<sequence>MISKEHLVGALSQLGVSVTRMELEETMNHYSTQDASRVENARCQIPHADLLRDAAAGAPSLFECGQSITERLMGSARSQGSLLGKSRSAKDESPMIRAFRTKLQQVIDKRVKYAGGSPSRILKSLFLNWDTERIGALDTKQLRGALRTLNMRLSATQAKELTRFYAKNGDPAAGCDCMQLVDDVCGYDQGLFVNQLPKEQTDKTGGWDGSAPVVASDGNPGNSTSEGSDRNHASLQFTARPHEKPSNRVVDRFKMRLRDALEQTIKTKGGVSHAIIREAFLDWDADASGKLDPRELVGALKRMGVYATEDEANAVVEYYDLDGTGEMSYELLCKEIKTMSHPMLSYIEEVDVLNGLDRTVREPAVVKNAVERIRVGVTAAAKRAAGSASTLPLISPRDLLEGTILRFDHQDSGLVGVDELRQVWRELKICLRTSETKAVVAWLDRSTAKKLHTSDLCDAVFGVSRSGHDCNGNSPPGLLAPNNLGERHSKPRPKPHVVQAHRSAALAMGAASSGSSSEDSGSIAYPPLPLPSKKDRREVAAKKFDRRAAWNWQGPAADAVAQRVDPGGKNEGSNKPVAGGGGGWTGGDGGSAASGEAVVAEKARIEKRLKELRREKALLLREKNGMECWGERGRGSNPSYVPMNKCAG</sequence>
<dbReference type="InterPro" id="IPR011992">
    <property type="entry name" value="EF-hand-dom_pair"/>
</dbReference>
<name>D8LLI2_ECTSI</name>
<keyword evidence="2" id="KW-0175">Coiled coil</keyword>
<feature type="compositionally biased region" description="Low complexity" evidence="3">
    <location>
        <begin position="500"/>
        <end position="524"/>
    </location>
</feature>
<dbReference type="CDD" id="cd00051">
    <property type="entry name" value="EFh"/>
    <property type="match status" value="1"/>
</dbReference>
<dbReference type="EMBL" id="FN649746">
    <property type="protein sequence ID" value="CBN79684.1"/>
    <property type="molecule type" value="Genomic_DNA"/>
</dbReference>
<dbReference type="InterPro" id="IPR018247">
    <property type="entry name" value="EF_Hand_1_Ca_BS"/>
</dbReference>
<dbReference type="Gene3D" id="1.10.238.10">
    <property type="entry name" value="EF-hand"/>
    <property type="match status" value="1"/>
</dbReference>
<dbReference type="OrthoDB" id="186625at2759"/>
<feature type="region of interest" description="Disordered" evidence="3">
    <location>
        <begin position="562"/>
        <end position="595"/>
    </location>
</feature>
<dbReference type="SUPFAM" id="SSF47473">
    <property type="entry name" value="EF-hand"/>
    <property type="match status" value="2"/>
</dbReference>